<evidence type="ECO:0000256" key="4">
    <source>
        <dbReference type="ARBA" id="ARBA00013297"/>
    </source>
</evidence>
<accession>A0A916XT32</accession>
<dbReference type="InterPro" id="IPR004385">
    <property type="entry name" value="NDP_pyrophosphatase"/>
</dbReference>
<dbReference type="Proteomes" id="UP000613160">
    <property type="component" value="Unassembled WGS sequence"/>
</dbReference>
<reference evidence="17" key="2">
    <citation type="submission" date="2020-09" db="EMBL/GenBank/DDBJ databases">
        <authorList>
            <person name="Sun Q."/>
            <person name="Zhou Y."/>
        </authorList>
    </citation>
    <scope>NUCLEOTIDE SEQUENCE</scope>
    <source>
        <strain evidence="17">CGMCC 1.15493</strain>
    </source>
</reference>
<name>A0A916XT32_9HYPH</name>
<organism evidence="17 18">
    <name type="scientific">Aureimonas glaciei</name>
    <dbReference type="NCBI Taxonomy" id="1776957"/>
    <lineage>
        <taxon>Bacteria</taxon>
        <taxon>Pseudomonadati</taxon>
        <taxon>Pseudomonadota</taxon>
        <taxon>Alphaproteobacteria</taxon>
        <taxon>Hyphomicrobiales</taxon>
        <taxon>Aurantimonadaceae</taxon>
        <taxon>Aureimonas</taxon>
    </lineage>
</organism>
<gene>
    <name evidence="17" type="primary">aspP</name>
    <name evidence="17" type="ORF">GCM10011335_05500</name>
</gene>
<evidence type="ECO:0000256" key="3">
    <source>
        <dbReference type="ARBA" id="ARBA00012453"/>
    </source>
</evidence>
<evidence type="ECO:0000256" key="5">
    <source>
        <dbReference type="ARBA" id="ARBA00022723"/>
    </source>
</evidence>
<comment type="similarity">
    <text evidence="2">Belongs to the Nudix hydrolase family. NudF subfamily.</text>
</comment>
<evidence type="ECO:0000313" key="17">
    <source>
        <dbReference type="EMBL" id="GGD05491.1"/>
    </source>
</evidence>
<comment type="function">
    <text evidence="8">Acts on ADP-mannose and ADP-glucose as well as ADP-ribose. Prevents glycogen biosynthesis. The reaction catalyzed by this enzyme is a limiting step of the gluconeogenic process.</text>
</comment>
<dbReference type="GO" id="GO:0046872">
    <property type="term" value="F:metal ion binding"/>
    <property type="evidence" value="ECO:0007669"/>
    <property type="project" value="UniProtKB-KW"/>
</dbReference>
<protein>
    <recommendedName>
        <fullName evidence="4">ADP-ribose pyrophosphatase</fullName>
        <ecNumber evidence="3">3.6.1.13</ecNumber>
    </recommendedName>
    <alternativeName>
        <fullName evidence="9">ADP-ribose diphosphatase</fullName>
    </alternativeName>
    <alternativeName>
        <fullName evidence="11">ADP-ribose phosphohydrolase</fullName>
    </alternativeName>
    <alternativeName>
        <fullName evidence="10">Adenosine diphosphoribose pyrophosphatase</fullName>
    </alternativeName>
</protein>
<dbReference type="SUPFAM" id="SSF55811">
    <property type="entry name" value="Nudix"/>
    <property type="match status" value="1"/>
</dbReference>
<keyword evidence="7 13" id="KW-0460">Magnesium</keyword>
<dbReference type="InterPro" id="IPR020084">
    <property type="entry name" value="NUDIX_hydrolase_CS"/>
</dbReference>
<evidence type="ECO:0000313" key="18">
    <source>
        <dbReference type="Proteomes" id="UP000613160"/>
    </source>
</evidence>
<feature type="binding site" evidence="13">
    <location>
        <position position="100"/>
    </location>
    <ligand>
        <name>Mg(2+)</name>
        <dbReference type="ChEBI" id="CHEBI:18420"/>
        <label>2</label>
    </ligand>
</feature>
<proteinExistence type="inferred from homology"/>
<feature type="domain" description="Nudix hydrolase" evidence="16">
    <location>
        <begin position="59"/>
        <end position="203"/>
    </location>
</feature>
<dbReference type="InterPro" id="IPR020476">
    <property type="entry name" value="Nudix_hydrolase"/>
</dbReference>
<dbReference type="Pfam" id="PF00293">
    <property type="entry name" value="NUDIX"/>
    <property type="match status" value="1"/>
</dbReference>
<evidence type="ECO:0000256" key="8">
    <source>
        <dbReference type="ARBA" id="ARBA00025164"/>
    </source>
</evidence>
<dbReference type="GO" id="GO:0047631">
    <property type="term" value="F:ADP-ribose diphosphatase activity"/>
    <property type="evidence" value="ECO:0007669"/>
    <property type="project" value="UniProtKB-EC"/>
</dbReference>
<dbReference type="PROSITE" id="PS51462">
    <property type="entry name" value="NUDIX"/>
    <property type="match status" value="1"/>
</dbReference>
<comment type="caution">
    <text evidence="17">The sequence shown here is derived from an EMBL/GenBank/DDBJ whole genome shotgun (WGS) entry which is preliminary data.</text>
</comment>
<evidence type="ECO:0000256" key="11">
    <source>
        <dbReference type="ARBA" id="ARBA00033056"/>
    </source>
</evidence>
<dbReference type="GO" id="GO:0019144">
    <property type="term" value="F:ADP-sugar diphosphatase activity"/>
    <property type="evidence" value="ECO:0007669"/>
    <property type="project" value="TreeGrafter"/>
</dbReference>
<evidence type="ECO:0000256" key="7">
    <source>
        <dbReference type="ARBA" id="ARBA00022842"/>
    </source>
</evidence>
<feature type="short sequence motif" description="Nudix box" evidence="14">
    <location>
        <begin position="101"/>
        <end position="123"/>
    </location>
</feature>
<feature type="binding site" evidence="13">
    <location>
        <position position="116"/>
    </location>
    <ligand>
        <name>Mg(2+)</name>
        <dbReference type="ChEBI" id="CHEBI:18420"/>
        <label>1</label>
    </ligand>
</feature>
<dbReference type="GO" id="GO:0005829">
    <property type="term" value="C:cytosol"/>
    <property type="evidence" value="ECO:0007669"/>
    <property type="project" value="TreeGrafter"/>
</dbReference>
<dbReference type="InterPro" id="IPR015797">
    <property type="entry name" value="NUDIX_hydrolase-like_dom_sf"/>
</dbReference>
<evidence type="ECO:0000256" key="13">
    <source>
        <dbReference type="PIRSR" id="PIRSR604385-2"/>
    </source>
</evidence>
<keyword evidence="5 13" id="KW-0479">Metal-binding</keyword>
<evidence type="ECO:0000256" key="10">
    <source>
        <dbReference type="ARBA" id="ARBA00030308"/>
    </source>
</evidence>
<sequence length="226" mass="24307">MTMSHGHYRDVLADQPVDVTLTKRERLCDGFRPFEAVTLTHASLDGETIIGPLRRELISTGSVVVVIPYDPVLDKIVVIRQFRIGAALKTANAAPLEMPAGLVDDGETPEAAAMRELTEETGLVAHAVERCFTMLPSPGLTDEYAYVFLAIVDASTLATRAGLADEHEDIRPIAAPADALIAAVDEGRVENGFLIACTHWFARKGRARATTLAIASENADKDEVAA</sequence>
<feature type="binding site" evidence="13">
    <location>
        <position position="120"/>
    </location>
    <ligand>
        <name>Mg(2+)</name>
        <dbReference type="ChEBI" id="CHEBI:18420"/>
        <label>1</label>
    </ligand>
</feature>
<evidence type="ECO:0000256" key="15">
    <source>
        <dbReference type="RuleBase" id="RU003476"/>
    </source>
</evidence>
<dbReference type="NCBIfam" id="TIGR00052">
    <property type="entry name" value="nudix-type nucleoside diphosphatase, YffH/AdpP family"/>
    <property type="match status" value="1"/>
</dbReference>
<feature type="binding site" evidence="13">
    <location>
        <position position="168"/>
    </location>
    <ligand>
        <name>Mg(2+)</name>
        <dbReference type="ChEBI" id="CHEBI:18420"/>
        <label>1</label>
    </ligand>
</feature>
<evidence type="ECO:0000256" key="9">
    <source>
        <dbReference type="ARBA" id="ARBA00030162"/>
    </source>
</evidence>
<evidence type="ECO:0000256" key="1">
    <source>
        <dbReference type="ARBA" id="ARBA00001946"/>
    </source>
</evidence>
<dbReference type="GO" id="GO:0019693">
    <property type="term" value="P:ribose phosphate metabolic process"/>
    <property type="evidence" value="ECO:0007669"/>
    <property type="project" value="TreeGrafter"/>
</dbReference>
<evidence type="ECO:0000256" key="6">
    <source>
        <dbReference type="ARBA" id="ARBA00022801"/>
    </source>
</evidence>
<reference evidence="17" key="1">
    <citation type="journal article" date="2014" name="Int. J. Syst. Evol. Microbiol.">
        <title>Complete genome sequence of Corynebacterium casei LMG S-19264T (=DSM 44701T), isolated from a smear-ripened cheese.</title>
        <authorList>
            <consortium name="US DOE Joint Genome Institute (JGI-PGF)"/>
            <person name="Walter F."/>
            <person name="Albersmeier A."/>
            <person name="Kalinowski J."/>
            <person name="Ruckert C."/>
        </authorList>
    </citation>
    <scope>NUCLEOTIDE SEQUENCE</scope>
    <source>
        <strain evidence="17">CGMCC 1.15493</strain>
    </source>
</reference>
<dbReference type="GO" id="GO:0006753">
    <property type="term" value="P:nucleoside phosphate metabolic process"/>
    <property type="evidence" value="ECO:0007669"/>
    <property type="project" value="TreeGrafter"/>
</dbReference>
<dbReference type="PANTHER" id="PTHR11839:SF5">
    <property type="entry name" value="ADP-RIBOSE PYROPHOSPHATASE"/>
    <property type="match status" value="1"/>
</dbReference>
<evidence type="ECO:0000256" key="2">
    <source>
        <dbReference type="ARBA" id="ARBA00007482"/>
    </source>
</evidence>
<dbReference type="EC" id="3.6.1.13" evidence="3"/>
<evidence type="ECO:0000256" key="14">
    <source>
        <dbReference type="PIRSR" id="PIRSR604385-3"/>
    </source>
</evidence>
<dbReference type="Gene3D" id="3.90.79.10">
    <property type="entry name" value="Nucleoside Triphosphate Pyrophosphohydrolase"/>
    <property type="match status" value="1"/>
</dbReference>
<keyword evidence="6 15" id="KW-0378">Hydrolase</keyword>
<dbReference type="EMBL" id="BMJJ01000001">
    <property type="protein sequence ID" value="GGD05491.1"/>
    <property type="molecule type" value="Genomic_DNA"/>
</dbReference>
<dbReference type="RefSeq" id="WP_244639774.1">
    <property type="nucleotide sequence ID" value="NZ_BMJJ01000001.1"/>
</dbReference>
<evidence type="ECO:0000256" key="12">
    <source>
        <dbReference type="ARBA" id="ARBA00049546"/>
    </source>
</evidence>
<keyword evidence="18" id="KW-1185">Reference proteome</keyword>
<dbReference type="AlphaFoldDB" id="A0A916XT32"/>
<evidence type="ECO:0000259" key="16">
    <source>
        <dbReference type="PROSITE" id="PS51462"/>
    </source>
</evidence>
<dbReference type="PRINTS" id="PR00502">
    <property type="entry name" value="NUDIXFAMILY"/>
</dbReference>
<dbReference type="PROSITE" id="PS00893">
    <property type="entry name" value="NUDIX_BOX"/>
    <property type="match status" value="1"/>
</dbReference>
<comment type="catalytic activity">
    <reaction evidence="12">
        <text>ADP-D-ribose + H2O = D-ribose 5-phosphate + AMP + 2 H(+)</text>
        <dbReference type="Rhea" id="RHEA:10412"/>
        <dbReference type="ChEBI" id="CHEBI:15377"/>
        <dbReference type="ChEBI" id="CHEBI:15378"/>
        <dbReference type="ChEBI" id="CHEBI:57967"/>
        <dbReference type="ChEBI" id="CHEBI:78346"/>
        <dbReference type="ChEBI" id="CHEBI:456215"/>
        <dbReference type="EC" id="3.6.1.13"/>
    </reaction>
</comment>
<dbReference type="InterPro" id="IPR000086">
    <property type="entry name" value="NUDIX_hydrolase_dom"/>
</dbReference>
<comment type="cofactor">
    <cofactor evidence="1 13">
        <name>Mg(2+)</name>
        <dbReference type="ChEBI" id="CHEBI:18420"/>
    </cofactor>
</comment>
<dbReference type="PANTHER" id="PTHR11839">
    <property type="entry name" value="UDP/ADP-SUGAR PYROPHOSPHATASE"/>
    <property type="match status" value="1"/>
</dbReference>